<dbReference type="Proteomes" id="UP000288246">
    <property type="component" value="Unassembled WGS sequence"/>
</dbReference>
<reference evidence="2 3" key="1">
    <citation type="submission" date="2018-11" db="EMBL/GenBank/DDBJ databases">
        <title>Draft genome sequence of Cellulomonas takizawaensis strain TKZ-21.</title>
        <authorList>
            <person name="Yamamura H."/>
            <person name="Hayashi T."/>
            <person name="Hamada M."/>
            <person name="Serisawa Y."/>
            <person name="Matsuyama K."/>
            <person name="Nakagawa Y."/>
            <person name="Otoguro M."/>
            <person name="Yanagida F."/>
            <person name="Hayakawa M."/>
        </authorList>
    </citation>
    <scope>NUCLEOTIDE SEQUENCE [LARGE SCALE GENOMIC DNA]</scope>
    <source>
        <strain evidence="2 3">TKZ-21</strain>
    </source>
</reference>
<accession>A0A401UYN2</accession>
<proteinExistence type="predicted"/>
<dbReference type="EMBL" id="BHYL01000096">
    <property type="protein sequence ID" value="GCD19803.1"/>
    <property type="molecule type" value="Genomic_DNA"/>
</dbReference>
<keyword evidence="1" id="KW-0812">Transmembrane</keyword>
<keyword evidence="3" id="KW-1185">Reference proteome</keyword>
<keyword evidence="1" id="KW-0472">Membrane</keyword>
<keyword evidence="1" id="KW-1133">Transmembrane helix</keyword>
<protein>
    <submittedName>
        <fullName evidence="2">Uncharacterized protein</fullName>
    </submittedName>
</protein>
<comment type="caution">
    <text evidence="2">The sequence shown here is derived from an EMBL/GenBank/DDBJ whole genome shotgun (WGS) entry which is preliminary data.</text>
</comment>
<dbReference type="RefSeq" id="WP_124342333.1">
    <property type="nucleotide sequence ID" value="NZ_BHYL01000096.1"/>
</dbReference>
<evidence type="ECO:0000313" key="3">
    <source>
        <dbReference type="Proteomes" id="UP000288246"/>
    </source>
</evidence>
<sequence>MNREPHLSLRGELSLRRDRHWMVGYAALVMCLPAVMALARVPSVTGKGAVVTVAMTLAFVGLVRLRCARRLERILDESTPLRSDLGEDVDH</sequence>
<evidence type="ECO:0000256" key="1">
    <source>
        <dbReference type="SAM" id="Phobius"/>
    </source>
</evidence>
<gene>
    <name evidence="2" type="ORF">CTKZ_13650</name>
</gene>
<feature type="transmembrane region" description="Helical" evidence="1">
    <location>
        <begin position="45"/>
        <end position="65"/>
    </location>
</feature>
<feature type="transmembrane region" description="Helical" evidence="1">
    <location>
        <begin position="21"/>
        <end position="39"/>
    </location>
</feature>
<name>A0A401UYN2_9CELL</name>
<organism evidence="2 3">
    <name type="scientific">Cellulomonas algicola</name>
    <dbReference type="NCBI Taxonomy" id="2071633"/>
    <lineage>
        <taxon>Bacteria</taxon>
        <taxon>Bacillati</taxon>
        <taxon>Actinomycetota</taxon>
        <taxon>Actinomycetes</taxon>
        <taxon>Micrococcales</taxon>
        <taxon>Cellulomonadaceae</taxon>
        <taxon>Cellulomonas</taxon>
    </lineage>
</organism>
<dbReference type="AlphaFoldDB" id="A0A401UYN2"/>
<dbReference type="OrthoDB" id="4829135at2"/>
<evidence type="ECO:0000313" key="2">
    <source>
        <dbReference type="EMBL" id="GCD19803.1"/>
    </source>
</evidence>